<dbReference type="AlphaFoldDB" id="A0AAV1C7F9"/>
<organism evidence="4 5">
    <name type="scientific">Oldenlandia corymbosa var. corymbosa</name>
    <dbReference type="NCBI Taxonomy" id="529605"/>
    <lineage>
        <taxon>Eukaryota</taxon>
        <taxon>Viridiplantae</taxon>
        <taxon>Streptophyta</taxon>
        <taxon>Embryophyta</taxon>
        <taxon>Tracheophyta</taxon>
        <taxon>Spermatophyta</taxon>
        <taxon>Magnoliopsida</taxon>
        <taxon>eudicotyledons</taxon>
        <taxon>Gunneridae</taxon>
        <taxon>Pentapetalae</taxon>
        <taxon>asterids</taxon>
        <taxon>lamiids</taxon>
        <taxon>Gentianales</taxon>
        <taxon>Rubiaceae</taxon>
        <taxon>Rubioideae</taxon>
        <taxon>Spermacoceae</taxon>
        <taxon>Hedyotis-Oldenlandia complex</taxon>
        <taxon>Oldenlandia</taxon>
    </lineage>
</organism>
<accession>A0AAV1C7F9</accession>
<keyword evidence="1" id="KW-0646">Protease inhibitor</keyword>
<sequence length="376" mass="42423">MALRAVVSRAKPWAWVSRCHQTFKGEFGFLGAISGGAKSFFGPNLFNSPSLAYHNPSRRRDNGLPPVPVEYPTGPECLGRVFSVTNHKQAFASAEFAVTQHNETQGRHIRFQRVVRASRMVVVAGYDYYLTLQGIDENGDLHIYYAEVRHCTVQKTKQLRKWQLVDESFSYPFQLVSERERTDVPLWKYCGHNWVILRAFLPTVSLKYKEHTGHTTFEESNHGMCVGNPDLPRKTMNSDGNVLHITDSSSPVSSDDIEPLHSRTAASADVVPVYNMIHCGRVVYHALSAVRMFKQKEGKKVYLQKVLHASKEQVDGKVFYNLLLQVRNDKEEFSFLHASLEVSQFKEELIKCHAVVELSSGPLGKKPVSVGASRVS</sequence>
<gene>
    <name evidence="4" type="ORF">OLC1_LOCUS3443</name>
</gene>
<dbReference type="GO" id="GO:0004869">
    <property type="term" value="F:cysteine-type endopeptidase inhibitor activity"/>
    <property type="evidence" value="ECO:0007669"/>
    <property type="project" value="UniProtKB-KW"/>
</dbReference>
<keyword evidence="5" id="KW-1185">Reference proteome</keyword>
<dbReference type="CDD" id="cd00042">
    <property type="entry name" value="CY"/>
    <property type="match status" value="1"/>
</dbReference>
<reference evidence="4" key="1">
    <citation type="submission" date="2023-03" db="EMBL/GenBank/DDBJ databases">
        <authorList>
            <person name="Julca I."/>
        </authorList>
    </citation>
    <scope>NUCLEOTIDE SEQUENCE</scope>
</reference>
<feature type="domain" description="Cystatin" evidence="3">
    <location>
        <begin position="86"/>
        <end position="133"/>
    </location>
</feature>
<evidence type="ECO:0000313" key="5">
    <source>
        <dbReference type="Proteomes" id="UP001161247"/>
    </source>
</evidence>
<proteinExistence type="predicted"/>
<evidence type="ECO:0000313" key="4">
    <source>
        <dbReference type="EMBL" id="CAI9091540.1"/>
    </source>
</evidence>
<dbReference type="Gene3D" id="3.10.450.10">
    <property type="match status" value="1"/>
</dbReference>
<dbReference type="Proteomes" id="UP001161247">
    <property type="component" value="Chromosome 1"/>
</dbReference>
<evidence type="ECO:0000259" key="3">
    <source>
        <dbReference type="Pfam" id="PF00031"/>
    </source>
</evidence>
<dbReference type="PANTHER" id="PTHR47364:SF2">
    <property type="entry name" value="CYSTEINE PROTEINASE INHIBITOR 5"/>
    <property type="match status" value="1"/>
</dbReference>
<evidence type="ECO:0000256" key="2">
    <source>
        <dbReference type="ARBA" id="ARBA00022704"/>
    </source>
</evidence>
<dbReference type="EMBL" id="OX459118">
    <property type="protein sequence ID" value="CAI9091540.1"/>
    <property type="molecule type" value="Genomic_DNA"/>
</dbReference>
<keyword evidence="2" id="KW-0789">Thiol protease inhibitor</keyword>
<dbReference type="Pfam" id="PF00031">
    <property type="entry name" value="Cystatin"/>
    <property type="match status" value="1"/>
</dbReference>
<evidence type="ECO:0000256" key="1">
    <source>
        <dbReference type="ARBA" id="ARBA00022690"/>
    </source>
</evidence>
<name>A0AAV1C7F9_OLDCO</name>
<dbReference type="SUPFAM" id="SSF54403">
    <property type="entry name" value="Cystatin/monellin"/>
    <property type="match status" value="1"/>
</dbReference>
<protein>
    <submittedName>
        <fullName evidence="4">OLC1v1026597C1</fullName>
    </submittedName>
</protein>
<dbReference type="InterPro" id="IPR046350">
    <property type="entry name" value="Cystatin_sf"/>
</dbReference>
<dbReference type="PANTHER" id="PTHR47364">
    <property type="entry name" value="CYSTEINE PROTEINASE INHIBITOR 5"/>
    <property type="match status" value="1"/>
</dbReference>
<dbReference type="InterPro" id="IPR000010">
    <property type="entry name" value="Cystatin_dom"/>
</dbReference>